<proteinExistence type="predicted"/>
<keyword evidence="1" id="KW-0808">Transferase</keyword>
<organism evidence="1">
    <name type="scientific">Megavirus courdo7</name>
    <dbReference type="NCBI Taxonomy" id="1128135"/>
    <lineage>
        <taxon>Viruses</taxon>
        <taxon>Varidnaviria</taxon>
        <taxon>Bamfordvirae</taxon>
        <taxon>Nucleocytoviricota</taxon>
        <taxon>Megaviricetes</taxon>
        <taxon>Imitervirales</taxon>
        <taxon>Mimiviridae</taxon>
        <taxon>Megamimivirinae</taxon>
        <taxon>Megavirus</taxon>
    </lineage>
</organism>
<sequence length="75" mass="8904">MLSNKFFLGFDSDFNNNDELKLSYRVMASIPGQLNEKNKIIDPYAARRPFDGINNFFRSVKKKNRIHFFKIFLLI</sequence>
<accession>H2EAQ4</accession>
<dbReference type="EMBL" id="JN885991">
    <property type="protein sequence ID" value="AEX61477.1"/>
    <property type="molecule type" value="Genomic_DNA"/>
</dbReference>
<reference evidence="1" key="1">
    <citation type="submission" date="2011-10" db="EMBL/GenBank/DDBJ databases">
        <title>Provirophages and transpovirons: unique mobilome of giant viruses.</title>
        <authorList>
            <person name="Desnues C."/>
            <person name="LaScola B."/>
            <person name="Yutin N."/>
            <person name="Fournous G."/>
            <person name="Koonin E."/>
            <person name="Raoult D."/>
        </authorList>
    </citation>
    <scope>NUCLEOTIDE SEQUENCE</scope>
    <source>
        <strain evidence="1">Mv13-c7</strain>
    </source>
</reference>
<evidence type="ECO:0000313" key="1">
    <source>
        <dbReference type="EMBL" id="AEX61477.1"/>
    </source>
</evidence>
<dbReference type="GO" id="GO:0016740">
    <property type="term" value="F:transferase activity"/>
    <property type="evidence" value="ECO:0007669"/>
    <property type="project" value="UniProtKB-KW"/>
</dbReference>
<gene>
    <name evidence="1" type="ORF">c7_L413</name>
</gene>
<name>H2EAQ4_9VIRU</name>
<protein>
    <submittedName>
        <fullName evidence="1">Putative glycosyl transferase</fullName>
    </submittedName>
</protein>